<sequence>MAEIKSTLDLVMEKTRDLVLSREERKAMEREEQMKKVPAAVQRYLEGATGLERLLEELDDFPEHLKPEIRCLAKRCLLDALVPGEGGVRSRDALAALAEDREKPWREQLALLFEDHERSRREMLPRIRAEHLEALAAEGIRGDAVVVRPERSSQWQAVQQELSSRLEEIRAAWRAQLASD</sequence>
<dbReference type="RefSeq" id="WP_137424149.1">
    <property type="nucleotide sequence ID" value="NZ_CP040098.1"/>
</dbReference>
<evidence type="ECO:0000313" key="2">
    <source>
        <dbReference type="Proteomes" id="UP000298602"/>
    </source>
</evidence>
<dbReference type="Proteomes" id="UP000298602">
    <property type="component" value="Chromosome"/>
</dbReference>
<dbReference type="EMBL" id="CP040098">
    <property type="protein sequence ID" value="QCQ22180.1"/>
    <property type="molecule type" value="Genomic_DNA"/>
</dbReference>
<dbReference type="AlphaFoldDB" id="A0A4P8L2X1"/>
<protein>
    <submittedName>
        <fullName evidence="1">Uncharacterized protein</fullName>
    </submittedName>
</protein>
<accession>A0A4P8L2X1</accession>
<evidence type="ECO:0000313" key="1">
    <source>
        <dbReference type="EMBL" id="QCQ22180.1"/>
    </source>
</evidence>
<proteinExistence type="predicted"/>
<gene>
    <name evidence="1" type="ORF">FDQ92_08420</name>
</gene>
<keyword evidence="2" id="KW-1185">Reference proteome</keyword>
<reference evidence="1 2" key="1">
    <citation type="submission" date="2019-05" db="EMBL/GenBank/DDBJ databases">
        <title>The Complete Genome Sequence of the n-alkane-degrading Desulfoglaeba alkanexedens ALDC reveals multiple alkylsuccinate synthase gene clusters.</title>
        <authorList>
            <person name="Callaghan A.V."/>
            <person name="Davidova I.A."/>
            <person name="Duncan K.E."/>
            <person name="Morris B."/>
            <person name="McInerney M.J."/>
        </authorList>
    </citation>
    <scope>NUCLEOTIDE SEQUENCE [LARGE SCALE GENOMIC DNA]</scope>
    <source>
        <strain evidence="1 2">ALDC</strain>
    </source>
</reference>
<dbReference type="OrthoDB" id="5421655at2"/>
<name>A0A4P8L2X1_9BACT</name>
<dbReference type="KEGG" id="dax:FDQ92_08420"/>
<reference evidence="1 2" key="2">
    <citation type="submission" date="2019-05" db="EMBL/GenBank/DDBJ databases">
        <authorList>
            <person name="Suflita J.M."/>
            <person name="Marks C.R."/>
        </authorList>
    </citation>
    <scope>NUCLEOTIDE SEQUENCE [LARGE SCALE GENOMIC DNA]</scope>
    <source>
        <strain evidence="1 2">ALDC</strain>
    </source>
</reference>
<organism evidence="1 2">
    <name type="scientific">Desulfoglaeba alkanexedens ALDC</name>
    <dbReference type="NCBI Taxonomy" id="980445"/>
    <lineage>
        <taxon>Bacteria</taxon>
        <taxon>Pseudomonadati</taxon>
        <taxon>Thermodesulfobacteriota</taxon>
        <taxon>Syntrophobacteria</taxon>
        <taxon>Syntrophobacterales</taxon>
        <taxon>Syntrophobacteraceae</taxon>
        <taxon>Desulfoglaeba</taxon>
    </lineage>
</organism>